<keyword evidence="4" id="KW-0808">Transferase</keyword>
<evidence type="ECO:0000313" key="12">
    <source>
        <dbReference type="EMBL" id="KAL2651036.1"/>
    </source>
</evidence>
<comment type="subcellular location">
    <subcellularLocation>
        <location evidence="1">Nucleus</location>
    </subcellularLocation>
</comment>
<dbReference type="InterPro" id="IPR026846">
    <property type="entry name" value="Nse2(Mms21)"/>
</dbReference>
<proteinExistence type="inferred from homology"/>
<protein>
    <recommendedName>
        <fullName evidence="11">SP-RING-type domain-containing protein</fullName>
    </recommendedName>
</protein>
<evidence type="ECO:0000256" key="4">
    <source>
        <dbReference type="ARBA" id="ARBA00022679"/>
    </source>
</evidence>
<accession>A0ABD1ZK45</accession>
<dbReference type="InterPro" id="IPR004181">
    <property type="entry name" value="Znf_MIZ"/>
</dbReference>
<dbReference type="PROSITE" id="PS51044">
    <property type="entry name" value="ZF_SP_RING"/>
    <property type="match status" value="1"/>
</dbReference>
<feature type="domain" description="SP-RING-type" evidence="11">
    <location>
        <begin position="232"/>
        <end position="325"/>
    </location>
</feature>
<comment type="caution">
    <text evidence="12">The sequence shown here is derived from an EMBL/GenBank/DDBJ whole genome shotgun (WGS) entry which is preliminary data.</text>
</comment>
<keyword evidence="8" id="KW-0862">Zinc</keyword>
<reference evidence="12 13" key="1">
    <citation type="submission" date="2024-09" db="EMBL/GenBank/DDBJ databases">
        <title>Chromosome-scale assembly of Riccia fluitans.</title>
        <authorList>
            <person name="Paukszto L."/>
            <person name="Sawicki J."/>
            <person name="Karawczyk K."/>
            <person name="Piernik-Szablinska J."/>
            <person name="Szczecinska M."/>
            <person name="Mazdziarz M."/>
        </authorList>
    </citation>
    <scope>NUCLEOTIDE SEQUENCE [LARGE SCALE GENOMIC DNA]</scope>
    <source>
        <strain evidence="12">Rf_01</strain>
        <tissue evidence="12">Aerial parts of the thallus</tissue>
    </source>
</reference>
<organism evidence="12 13">
    <name type="scientific">Riccia fluitans</name>
    <dbReference type="NCBI Taxonomy" id="41844"/>
    <lineage>
        <taxon>Eukaryota</taxon>
        <taxon>Viridiplantae</taxon>
        <taxon>Streptophyta</taxon>
        <taxon>Embryophyta</taxon>
        <taxon>Marchantiophyta</taxon>
        <taxon>Marchantiopsida</taxon>
        <taxon>Marchantiidae</taxon>
        <taxon>Marchantiales</taxon>
        <taxon>Ricciaceae</taxon>
        <taxon>Riccia</taxon>
    </lineage>
</organism>
<comment type="pathway">
    <text evidence="2">Protein modification; protein sumoylation.</text>
</comment>
<dbReference type="AlphaFoldDB" id="A0ABD1ZK45"/>
<dbReference type="GO" id="GO:0005634">
    <property type="term" value="C:nucleus"/>
    <property type="evidence" value="ECO:0007669"/>
    <property type="project" value="UniProtKB-SubCell"/>
</dbReference>
<evidence type="ECO:0000256" key="1">
    <source>
        <dbReference type="ARBA" id="ARBA00004123"/>
    </source>
</evidence>
<evidence type="ECO:0000256" key="5">
    <source>
        <dbReference type="ARBA" id="ARBA00022723"/>
    </source>
</evidence>
<evidence type="ECO:0000256" key="9">
    <source>
        <dbReference type="ARBA" id="ARBA00023242"/>
    </source>
</evidence>
<evidence type="ECO:0000256" key="7">
    <source>
        <dbReference type="ARBA" id="ARBA00022786"/>
    </source>
</evidence>
<dbReference type="EMBL" id="JBHFFA010000001">
    <property type="protein sequence ID" value="KAL2651036.1"/>
    <property type="molecule type" value="Genomic_DNA"/>
</dbReference>
<evidence type="ECO:0000313" key="13">
    <source>
        <dbReference type="Proteomes" id="UP001605036"/>
    </source>
</evidence>
<gene>
    <name evidence="12" type="ORF">R1flu_019164</name>
</gene>
<dbReference type="InterPro" id="IPR013083">
    <property type="entry name" value="Znf_RING/FYVE/PHD"/>
</dbReference>
<evidence type="ECO:0000256" key="3">
    <source>
        <dbReference type="ARBA" id="ARBA00008212"/>
    </source>
</evidence>
<keyword evidence="6 10" id="KW-0863">Zinc-finger</keyword>
<keyword evidence="7" id="KW-0833">Ubl conjugation pathway</keyword>
<dbReference type="Proteomes" id="UP001605036">
    <property type="component" value="Unassembled WGS sequence"/>
</dbReference>
<dbReference type="PANTHER" id="PTHR21330">
    <property type="entry name" value="E3 SUMO-PROTEIN LIGASE NSE2"/>
    <property type="match status" value="1"/>
</dbReference>
<evidence type="ECO:0000256" key="2">
    <source>
        <dbReference type="ARBA" id="ARBA00004718"/>
    </source>
</evidence>
<dbReference type="Gene3D" id="3.30.40.10">
    <property type="entry name" value="Zinc/RING finger domain, C3HC4 (zinc finger)"/>
    <property type="match status" value="1"/>
</dbReference>
<dbReference type="PANTHER" id="PTHR21330:SF1">
    <property type="entry name" value="E3 SUMO-PROTEIN LIGASE NSE2"/>
    <property type="match status" value="1"/>
</dbReference>
<dbReference type="CDD" id="cd16651">
    <property type="entry name" value="SPL-RING_NSE2"/>
    <property type="match status" value="1"/>
</dbReference>
<comment type="similarity">
    <text evidence="3">Belongs to the NSE2 family.</text>
</comment>
<dbReference type="Pfam" id="PF11789">
    <property type="entry name" value="zf-Nse"/>
    <property type="match status" value="1"/>
</dbReference>
<evidence type="ECO:0000256" key="10">
    <source>
        <dbReference type="PROSITE-ProRule" id="PRU00452"/>
    </source>
</evidence>
<evidence type="ECO:0000259" key="11">
    <source>
        <dbReference type="PROSITE" id="PS51044"/>
    </source>
</evidence>
<keyword evidence="5" id="KW-0479">Metal-binding</keyword>
<name>A0ABD1ZK45_9MARC</name>
<keyword evidence="13" id="KW-1185">Reference proteome</keyword>
<dbReference type="GO" id="GO:0008270">
    <property type="term" value="F:zinc ion binding"/>
    <property type="evidence" value="ECO:0007669"/>
    <property type="project" value="UniProtKB-KW"/>
</dbReference>
<keyword evidence="9" id="KW-0539">Nucleus</keyword>
<dbReference type="GO" id="GO:0016740">
    <property type="term" value="F:transferase activity"/>
    <property type="evidence" value="ECO:0007669"/>
    <property type="project" value="UniProtKB-KW"/>
</dbReference>
<evidence type="ECO:0000256" key="6">
    <source>
        <dbReference type="ARBA" id="ARBA00022771"/>
    </source>
</evidence>
<dbReference type="GO" id="GO:0016925">
    <property type="term" value="P:protein sumoylation"/>
    <property type="evidence" value="ECO:0007669"/>
    <property type="project" value="UniProtKB-ARBA"/>
</dbReference>
<evidence type="ECO:0000256" key="8">
    <source>
        <dbReference type="ARBA" id="ARBA00022833"/>
    </source>
</evidence>
<sequence length="350" mass="39707">MPGNSTACTDYRTSNGRFPAILKHAGIEENRQTLLFSGWNLELESYSKLLVYDALSVCGSEVTVALKCGEERQLRLKVDHDCDHPKHHQSLLRESGVLQPQRYWRRKLSSTWTSNVGWRQDIYAHCIHFKLVAEDLERENDFESVEEIRGALLEVVNATNDLEHHRKALSYLEANFQAGAEATNFEKVLSETAAESQRQAAPFDPRTHSCFEQFNQAVWNIHHAGEPAPGQEQDEIVMMGSQYGVKNMNCPLTGKHVTELEEPVRNKDCEHIYEKVAVLRYITDQSRVNPRRRCRCAIAGCPKQVVAANVVCDPALKMIIQELRLKEKVNTEKAPVADFTEGQDDEDEGS</sequence>